<keyword evidence="5" id="KW-0560">Oxidoreductase</keyword>
<dbReference type="PANTHER" id="PTHR42913">
    <property type="entry name" value="APOPTOSIS-INDUCING FACTOR 1"/>
    <property type="match status" value="1"/>
</dbReference>
<comment type="caution">
    <text evidence="7">The sequence shown here is derived from an EMBL/GenBank/DDBJ whole genome shotgun (WGS) entry which is preliminary data.</text>
</comment>
<accession>A0A2A2TMC8</accession>
<keyword evidence="8" id="KW-1185">Reference proteome</keyword>
<comment type="cofactor">
    <cofactor evidence="1">
        <name>FAD</name>
        <dbReference type="ChEBI" id="CHEBI:57692"/>
    </cofactor>
</comment>
<dbReference type="EMBL" id="NTFS01000045">
    <property type="protein sequence ID" value="PAX59583.1"/>
    <property type="molecule type" value="Genomic_DNA"/>
</dbReference>
<dbReference type="OrthoDB" id="9772934at2"/>
<dbReference type="Pfam" id="PF07992">
    <property type="entry name" value="Pyr_redox_2"/>
    <property type="match status" value="1"/>
</dbReference>
<dbReference type="InterPro" id="IPR036188">
    <property type="entry name" value="FAD/NAD-bd_sf"/>
</dbReference>
<dbReference type="GO" id="GO:0019646">
    <property type="term" value="P:aerobic electron transport chain"/>
    <property type="evidence" value="ECO:0007669"/>
    <property type="project" value="TreeGrafter"/>
</dbReference>
<dbReference type="GO" id="GO:0003955">
    <property type="term" value="F:NAD(P)H dehydrogenase (quinone) activity"/>
    <property type="evidence" value="ECO:0007669"/>
    <property type="project" value="TreeGrafter"/>
</dbReference>
<evidence type="ECO:0000313" key="7">
    <source>
        <dbReference type="EMBL" id="PAX59583.1"/>
    </source>
</evidence>
<keyword evidence="3" id="KW-0285">Flavoprotein</keyword>
<proteinExistence type="inferred from homology"/>
<dbReference type="InterPro" id="IPR000408">
    <property type="entry name" value="Reg_chr_condens"/>
</dbReference>
<organism evidence="7 8">
    <name type="scientific">Brunnivagina elsteri CCALA 953</name>
    <dbReference type="NCBI Taxonomy" id="987040"/>
    <lineage>
        <taxon>Bacteria</taxon>
        <taxon>Bacillati</taxon>
        <taxon>Cyanobacteriota</taxon>
        <taxon>Cyanophyceae</taxon>
        <taxon>Nostocales</taxon>
        <taxon>Calotrichaceae</taxon>
        <taxon>Brunnivagina</taxon>
    </lineage>
</organism>
<dbReference type="InterPro" id="IPR051169">
    <property type="entry name" value="NADH-Q_oxidoreductase"/>
</dbReference>
<keyword evidence="4" id="KW-0274">FAD</keyword>
<evidence type="ECO:0000259" key="6">
    <source>
        <dbReference type="Pfam" id="PF07992"/>
    </source>
</evidence>
<reference evidence="7 8" key="1">
    <citation type="submission" date="2017-08" db="EMBL/GenBank/DDBJ databases">
        <title>Draft genome sequence of filamentous cyanobacterium Calothrix elsteri CCALA 953.</title>
        <authorList>
            <person name="Gagunashvili A.N."/>
            <person name="Elster J."/>
            <person name="Andresson O.S."/>
        </authorList>
    </citation>
    <scope>NUCLEOTIDE SEQUENCE [LARGE SCALE GENOMIC DNA]</scope>
    <source>
        <strain evidence="7 8">CCALA 953</strain>
    </source>
</reference>
<evidence type="ECO:0000256" key="5">
    <source>
        <dbReference type="ARBA" id="ARBA00023002"/>
    </source>
</evidence>
<dbReference type="NCBIfam" id="TIGR03169">
    <property type="entry name" value="Nterm_to_SelD"/>
    <property type="match status" value="1"/>
</dbReference>
<dbReference type="Gene3D" id="3.50.50.100">
    <property type="match status" value="1"/>
</dbReference>
<feature type="domain" description="FAD/NAD(P)-binding" evidence="6">
    <location>
        <begin position="14"/>
        <end position="317"/>
    </location>
</feature>
<dbReference type="InterPro" id="IPR017584">
    <property type="entry name" value="Pyridine_nucleo_diS_OxRdtase_N"/>
</dbReference>
<dbReference type="PRINTS" id="PR00368">
    <property type="entry name" value="FADPNR"/>
</dbReference>
<sequence length="384" mass="43251">MYQKSQTTKKLLLIGGGHSHAIVLRSHINNPLPNINLSLISENLETPYSGMLPGHIAGFYTHDECHINLQHLTNLAGAKFYINRVINLDLNNNRVFCENLPPIDFDILSIDIGSIPASLTVTGAEEYAIAAKPVKRLLAEWEKLCNEIQDYQSSVRIGIVGGGAGGVELALAMQAKLTNERELEIHLYNRDRNLMSSYDYSIQKLMKKVLLRRNIKLHLGETVSKLEKKSKQGNIDKINLTCESGLSLECDRIFWVTQASAPQWLTTTGLTTDKKGFILINNKLQSVSHPHIFASGDIATMVNHPHPKAGVFAVRQGKPLFNNLRRYIFGETLKSYIPQRDYLSLIGTGDGKAVANRGNFTLPPSRLLWFWKDWIDRKFMQQFK</sequence>
<evidence type="ECO:0000256" key="3">
    <source>
        <dbReference type="ARBA" id="ARBA00022630"/>
    </source>
</evidence>
<dbReference type="RefSeq" id="WP_095720883.1">
    <property type="nucleotide sequence ID" value="NZ_NTFS01000045.1"/>
</dbReference>
<protein>
    <submittedName>
        <fullName evidence="7">FAD-dependent oxidoreductase</fullName>
    </submittedName>
</protein>
<dbReference type="SUPFAM" id="SSF51905">
    <property type="entry name" value="FAD/NAD(P)-binding domain"/>
    <property type="match status" value="2"/>
</dbReference>
<dbReference type="AlphaFoldDB" id="A0A2A2TMC8"/>
<evidence type="ECO:0000256" key="4">
    <source>
        <dbReference type="ARBA" id="ARBA00022827"/>
    </source>
</evidence>
<evidence type="ECO:0000256" key="1">
    <source>
        <dbReference type="ARBA" id="ARBA00001974"/>
    </source>
</evidence>
<dbReference type="PROSITE" id="PS00626">
    <property type="entry name" value="RCC1_2"/>
    <property type="match status" value="1"/>
</dbReference>
<comment type="similarity">
    <text evidence="2">Belongs to the NADH dehydrogenase family.</text>
</comment>
<gene>
    <name evidence="7" type="ORF">CK510_06295</name>
</gene>
<dbReference type="InterPro" id="IPR023753">
    <property type="entry name" value="FAD/NAD-binding_dom"/>
</dbReference>
<dbReference type="PANTHER" id="PTHR42913:SF9">
    <property type="entry name" value="SLR1591 PROTEIN"/>
    <property type="match status" value="1"/>
</dbReference>
<evidence type="ECO:0000313" key="8">
    <source>
        <dbReference type="Proteomes" id="UP000218238"/>
    </source>
</evidence>
<evidence type="ECO:0000256" key="2">
    <source>
        <dbReference type="ARBA" id="ARBA00005272"/>
    </source>
</evidence>
<dbReference type="Proteomes" id="UP000218238">
    <property type="component" value="Unassembled WGS sequence"/>
</dbReference>
<name>A0A2A2TMC8_9CYAN</name>